<name>A0A537J8D8_9BACT</name>
<proteinExistence type="predicted"/>
<reference evidence="1 2" key="1">
    <citation type="journal article" date="2019" name="Nat. Microbiol.">
        <title>Mediterranean grassland soil C-N compound turnover is dependent on rainfall and depth, and is mediated by genomically divergent microorganisms.</title>
        <authorList>
            <person name="Diamond S."/>
            <person name="Andeer P.F."/>
            <person name="Li Z."/>
            <person name="Crits-Christoph A."/>
            <person name="Burstein D."/>
            <person name="Anantharaman K."/>
            <person name="Lane K.R."/>
            <person name="Thomas B.C."/>
            <person name="Pan C."/>
            <person name="Northen T.R."/>
            <person name="Banfield J.F."/>
        </authorList>
    </citation>
    <scope>NUCLEOTIDE SEQUENCE [LARGE SCALE GENOMIC DNA]</scope>
    <source>
        <strain evidence="1">NP_6</strain>
    </source>
</reference>
<protein>
    <submittedName>
        <fullName evidence="1">LemA family protein</fullName>
    </submittedName>
</protein>
<sequence>MRGPVVAVVVVLVVGLLIFGSFSGTYNHLVQASQQVNAAQADV</sequence>
<dbReference type="EMBL" id="VBAN01000298">
    <property type="protein sequence ID" value="TMI79821.1"/>
    <property type="molecule type" value="Genomic_DNA"/>
</dbReference>
<evidence type="ECO:0000313" key="1">
    <source>
        <dbReference type="EMBL" id="TMI79821.1"/>
    </source>
</evidence>
<gene>
    <name evidence="1" type="ORF">E6H03_09500</name>
</gene>
<dbReference type="Proteomes" id="UP000318093">
    <property type="component" value="Unassembled WGS sequence"/>
</dbReference>
<comment type="caution">
    <text evidence="1">The sequence shown here is derived from an EMBL/GenBank/DDBJ whole genome shotgun (WGS) entry which is preliminary data.</text>
</comment>
<dbReference type="AlphaFoldDB" id="A0A537J8D8"/>
<accession>A0A537J8D8</accession>
<organism evidence="1 2">
    <name type="scientific">Candidatus Segetimicrobium genomatis</name>
    <dbReference type="NCBI Taxonomy" id="2569760"/>
    <lineage>
        <taxon>Bacteria</taxon>
        <taxon>Bacillati</taxon>
        <taxon>Candidatus Sysuimicrobiota</taxon>
        <taxon>Candidatus Sysuimicrobiia</taxon>
        <taxon>Candidatus Sysuimicrobiales</taxon>
        <taxon>Candidatus Segetimicrobiaceae</taxon>
        <taxon>Candidatus Segetimicrobium</taxon>
    </lineage>
</organism>
<evidence type="ECO:0000313" key="2">
    <source>
        <dbReference type="Proteomes" id="UP000318093"/>
    </source>
</evidence>
<feature type="non-terminal residue" evidence="1">
    <location>
        <position position="43"/>
    </location>
</feature>